<sequence>MQCLLLTLGAALVCGVRAIDIPQTMQDVELPKLAGTWHSMAMAASDFSLLETKEAPLRIYISSLQPTPEGNLEIALRKRSQNQSPFRESNQCAEEKIIAEKTENPTEFQINYLDENRIFLFNTDGSEYLFLCLESTPRQNLACQYLARTLEADDKVMEEFISFLRTLPVHMRIFLDMTQAEGELRPGQAPPPLEEKPPRSQPKPPAGPVGLRAAPITPHWPLPCSPQGSPGDAEAP</sequence>
<feature type="signal peptide" evidence="7">
    <location>
        <begin position="1"/>
        <end position="18"/>
    </location>
</feature>
<dbReference type="Proteomes" id="UP000001073">
    <property type="component" value="Chromosome 8"/>
</dbReference>
<dbReference type="InterPro" id="IPR002447">
    <property type="entry name" value="Blactoglobulin"/>
</dbReference>
<dbReference type="PANTHER" id="PTHR11430:SF117">
    <property type="entry name" value="GLYCODELIN"/>
    <property type="match status" value="1"/>
</dbReference>
<feature type="domain" description="Lipocalin/cytosolic fatty-acid binding" evidence="8">
    <location>
        <begin position="34"/>
        <end position="180"/>
    </location>
</feature>
<name>A0A2I3G9Q1_NOMLE</name>
<evidence type="ECO:0000256" key="4">
    <source>
        <dbReference type="ARBA" id="ARBA00023157"/>
    </source>
</evidence>
<evidence type="ECO:0000259" key="8">
    <source>
        <dbReference type="Pfam" id="PF00061"/>
    </source>
</evidence>
<dbReference type="STRING" id="61853.ENSNLEP00000028031"/>
<evidence type="ECO:0000256" key="7">
    <source>
        <dbReference type="SAM" id="SignalP"/>
    </source>
</evidence>
<evidence type="ECO:0000256" key="1">
    <source>
        <dbReference type="ARBA" id="ARBA00004613"/>
    </source>
</evidence>
<dbReference type="Ensembl" id="ENSNLET00000055149.1">
    <property type="protein sequence ID" value="ENSNLEP00000028031.1"/>
    <property type="gene ID" value="ENSNLEG00000033900.1"/>
</dbReference>
<reference evidence="9" key="2">
    <citation type="submission" date="2025-08" db="UniProtKB">
        <authorList>
            <consortium name="Ensembl"/>
        </authorList>
    </citation>
    <scope>IDENTIFICATION</scope>
</reference>
<reference evidence="9 10" key="1">
    <citation type="submission" date="2012-10" db="EMBL/GenBank/DDBJ databases">
        <authorList>
            <consortium name="Gibbon Genome Sequencing Consortium"/>
        </authorList>
    </citation>
    <scope>NUCLEOTIDE SEQUENCE [LARGE SCALE GENOMIC DNA]</scope>
</reference>
<evidence type="ECO:0000313" key="9">
    <source>
        <dbReference type="Ensembl" id="ENSNLEP00000028031.1"/>
    </source>
</evidence>
<evidence type="ECO:0000256" key="2">
    <source>
        <dbReference type="ARBA" id="ARBA00006889"/>
    </source>
</evidence>
<dbReference type="PRINTS" id="PR01172">
    <property type="entry name" value="BLCTOGLOBULN"/>
</dbReference>
<comment type="similarity">
    <text evidence="2 5">Belongs to the calycin superfamily. Lipocalin family.</text>
</comment>
<dbReference type="GeneTree" id="ENSGT01050000244868"/>
<gene>
    <name evidence="9" type="primary">LOC100587022</name>
</gene>
<feature type="region of interest" description="Disordered" evidence="6">
    <location>
        <begin position="183"/>
        <end position="236"/>
    </location>
</feature>
<protein>
    <recommendedName>
        <fullName evidence="8">Lipocalin/cytosolic fatty-acid binding domain-containing protein</fullName>
    </recommendedName>
</protein>
<dbReference type="InParanoid" id="A0A2I3G9Q1"/>
<keyword evidence="10" id="KW-1185">Reference proteome</keyword>
<dbReference type="GO" id="GO:0036094">
    <property type="term" value="F:small molecule binding"/>
    <property type="evidence" value="ECO:0007669"/>
    <property type="project" value="InterPro"/>
</dbReference>
<organism evidence="9 10">
    <name type="scientific">Nomascus leucogenys</name>
    <name type="common">Northern white-cheeked gibbon</name>
    <name type="synonym">Hylobates leucogenys</name>
    <dbReference type="NCBI Taxonomy" id="61853"/>
    <lineage>
        <taxon>Eukaryota</taxon>
        <taxon>Metazoa</taxon>
        <taxon>Chordata</taxon>
        <taxon>Craniata</taxon>
        <taxon>Vertebrata</taxon>
        <taxon>Euteleostomi</taxon>
        <taxon>Mammalia</taxon>
        <taxon>Eutheria</taxon>
        <taxon>Euarchontoglires</taxon>
        <taxon>Primates</taxon>
        <taxon>Haplorrhini</taxon>
        <taxon>Catarrhini</taxon>
        <taxon>Hylobatidae</taxon>
        <taxon>Nomascus</taxon>
    </lineage>
</organism>
<dbReference type="InterPro" id="IPR000566">
    <property type="entry name" value="Lipocln_cytosolic_FA-bd_dom"/>
</dbReference>
<dbReference type="AlphaFoldDB" id="A0A2I3G9Q1"/>
<dbReference type="Gene3D" id="2.40.128.20">
    <property type="match status" value="1"/>
</dbReference>
<dbReference type="EMBL" id="ADFV01119708">
    <property type="status" value="NOT_ANNOTATED_CDS"/>
    <property type="molecule type" value="Genomic_DNA"/>
</dbReference>
<dbReference type="CDD" id="cd19416">
    <property type="entry name" value="lipocalin_beta-LG-like"/>
    <property type="match status" value="1"/>
</dbReference>
<dbReference type="PROSITE" id="PS00213">
    <property type="entry name" value="LIPOCALIN"/>
    <property type="match status" value="1"/>
</dbReference>
<dbReference type="OMA" id="GRCAEQK"/>
<dbReference type="InterPro" id="IPR012674">
    <property type="entry name" value="Calycin"/>
</dbReference>
<dbReference type="InterPro" id="IPR002345">
    <property type="entry name" value="Lipocalin"/>
</dbReference>
<dbReference type="InterPro" id="IPR022272">
    <property type="entry name" value="Lipocalin_CS"/>
</dbReference>
<feature type="chain" id="PRO_5014128393" description="Lipocalin/cytosolic fatty-acid binding domain-containing protein" evidence="7">
    <location>
        <begin position="19"/>
        <end position="236"/>
    </location>
</feature>
<comment type="subcellular location">
    <subcellularLocation>
        <location evidence="1">Secreted</location>
    </subcellularLocation>
</comment>
<dbReference type="SUPFAM" id="SSF50814">
    <property type="entry name" value="Lipocalins"/>
    <property type="match status" value="1"/>
</dbReference>
<dbReference type="Pfam" id="PF00061">
    <property type="entry name" value="Lipocalin"/>
    <property type="match status" value="1"/>
</dbReference>
<dbReference type="GO" id="GO:0005576">
    <property type="term" value="C:extracellular region"/>
    <property type="evidence" value="ECO:0007669"/>
    <property type="project" value="UniProtKB-SubCell"/>
</dbReference>
<evidence type="ECO:0000256" key="6">
    <source>
        <dbReference type="SAM" id="MobiDB-lite"/>
    </source>
</evidence>
<dbReference type="PANTHER" id="PTHR11430">
    <property type="entry name" value="LIPOCALIN"/>
    <property type="match status" value="1"/>
</dbReference>
<evidence type="ECO:0000313" key="10">
    <source>
        <dbReference type="Proteomes" id="UP000001073"/>
    </source>
</evidence>
<keyword evidence="3" id="KW-0964">Secreted</keyword>
<evidence type="ECO:0000256" key="5">
    <source>
        <dbReference type="RuleBase" id="RU003695"/>
    </source>
</evidence>
<proteinExistence type="inferred from homology"/>
<keyword evidence="7" id="KW-0732">Signal</keyword>
<accession>A0A2I3G9Q1</accession>
<reference evidence="9" key="3">
    <citation type="submission" date="2025-09" db="UniProtKB">
        <authorList>
            <consortium name="Ensembl"/>
        </authorList>
    </citation>
    <scope>IDENTIFICATION</scope>
</reference>
<keyword evidence="4" id="KW-1015">Disulfide bond</keyword>
<evidence type="ECO:0000256" key="3">
    <source>
        <dbReference type="ARBA" id="ARBA00022525"/>
    </source>
</evidence>